<proteinExistence type="inferred from homology"/>
<dbReference type="NCBIfam" id="TIGR03427">
    <property type="entry name" value="ABC_peri_uca"/>
    <property type="match status" value="1"/>
</dbReference>
<dbReference type="RefSeq" id="WP_275357681.1">
    <property type="nucleotide sequence ID" value="NZ_JBHTJW010000002.1"/>
</dbReference>
<keyword evidence="6" id="KW-1185">Reference proteome</keyword>
<dbReference type="Pfam" id="PF13379">
    <property type="entry name" value="NMT1_2"/>
    <property type="match status" value="1"/>
</dbReference>
<name>A0ABW3GFP8_9PROT</name>
<comment type="subcellular location">
    <subcellularLocation>
        <location evidence="1">Periplasm</location>
    </subcellularLocation>
</comment>
<evidence type="ECO:0000313" key="5">
    <source>
        <dbReference type="EMBL" id="MFD0929113.1"/>
    </source>
</evidence>
<evidence type="ECO:0000256" key="3">
    <source>
        <dbReference type="ARBA" id="ARBA00022729"/>
    </source>
</evidence>
<evidence type="ECO:0000256" key="2">
    <source>
        <dbReference type="ARBA" id="ARBA00010742"/>
    </source>
</evidence>
<evidence type="ECO:0000256" key="1">
    <source>
        <dbReference type="ARBA" id="ARBA00004418"/>
    </source>
</evidence>
<evidence type="ECO:0000256" key="4">
    <source>
        <dbReference type="SAM" id="SignalP"/>
    </source>
</evidence>
<dbReference type="Gene3D" id="3.40.190.10">
    <property type="entry name" value="Periplasmic binding protein-like II"/>
    <property type="match status" value="2"/>
</dbReference>
<organism evidence="5 6">
    <name type="scientific">Methylophilus glucosoxydans</name>
    <dbReference type="NCBI Taxonomy" id="752553"/>
    <lineage>
        <taxon>Bacteria</taxon>
        <taxon>Pseudomonadati</taxon>
        <taxon>Pseudomonadota</taxon>
        <taxon>Betaproteobacteria</taxon>
        <taxon>Nitrosomonadales</taxon>
        <taxon>Methylophilaceae</taxon>
        <taxon>Methylophilus</taxon>
    </lineage>
</organism>
<dbReference type="Proteomes" id="UP001597106">
    <property type="component" value="Unassembled WGS sequence"/>
</dbReference>
<dbReference type="PANTHER" id="PTHR30024:SF47">
    <property type="entry name" value="TAURINE-BINDING PERIPLASMIC PROTEIN"/>
    <property type="match status" value="1"/>
</dbReference>
<protein>
    <submittedName>
        <fullName evidence="5">Urea ABC transporter substrate-binding protein</fullName>
    </submittedName>
</protein>
<dbReference type="PANTHER" id="PTHR30024">
    <property type="entry name" value="ALIPHATIC SULFONATES-BINDING PROTEIN-RELATED"/>
    <property type="match status" value="1"/>
</dbReference>
<comment type="caution">
    <text evidence="5">The sequence shown here is derived from an EMBL/GenBank/DDBJ whole genome shotgun (WGS) entry which is preliminary data.</text>
</comment>
<gene>
    <name evidence="5" type="ORF">ACFQ1T_04890</name>
</gene>
<feature type="chain" id="PRO_5046007776" evidence="4">
    <location>
        <begin position="25"/>
        <end position="353"/>
    </location>
</feature>
<comment type="similarity">
    <text evidence="2">Belongs to the bacterial solute-binding protein SsuA/TauA family.</text>
</comment>
<evidence type="ECO:0000313" key="6">
    <source>
        <dbReference type="Proteomes" id="UP001597106"/>
    </source>
</evidence>
<dbReference type="EMBL" id="JBHTJW010000002">
    <property type="protein sequence ID" value="MFD0929113.1"/>
    <property type="molecule type" value="Genomic_DNA"/>
</dbReference>
<reference evidence="6" key="1">
    <citation type="journal article" date="2019" name="Int. J. Syst. Evol. Microbiol.">
        <title>The Global Catalogue of Microorganisms (GCM) 10K type strain sequencing project: providing services to taxonomists for standard genome sequencing and annotation.</title>
        <authorList>
            <consortium name="The Broad Institute Genomics Platform"/>
            <consortium name="The Broad Institute Genome Sequencing Center for Infectious Disease"/>
            <person name="Wu L."/>
            <person name="Ma J."/>
        </authorList>
    </citation>
    <scope>NUCLEOTIDE SEQUENCE [LARGE SCALE GENOMIC DNA]</scope>
    <source>
        <strain evidence="6">CCUG 59685</strain>
    </source>
</reference>
<dbReference type="InterPro" id="IPR017793">
    <property type="entry name" value="ABC_transptr_urea-assoc_sub-bd"/>
</dbReference>
<keyword evidence="3 4" id="KW-0732">Signal</keyword>
<accession>A0ABW3GFP8</accession>
<dbReference type="SUPFAM" id="SSF53850">
    <property type="entry name" value="Periplasmic binding protein-like II"/>
    <property type="match status" value="1"/>
</dbReference>
<sequence>MLVRRFTIALTLLCFSLFNTTAFAADSKKQFNICWTIYAGWMPWDYAQAKGIVAKWAKKYGITIKVTQLNDYAESINQYTAGQFDGCSMANLDALVVPAAGGVDSTALIVGDYSNGNDGIVIKGANKQIKDLKGQSVHLVQYSVSHYLLARALEQAGLTQKDLKLVNVSDADVVAAFSTPSVKAMATWNPQLSELAALPNTSKAFTSSQIPGEIIDLMVVNTDTLRKNPSLGKALTGAWFEVMALMKAKDKEALQYMAKHSGTTLDSYMQQISTTALFYEPAASLAFVRDAKLPTVMQKVSSFSFENGLLGPAAKSATAIGIEYPNGVVTGNSKNIKLRFTDTYLQMAVDGKL</sequence>
<feature type="signal peptide" evidence="4">
    <location>
        <begin position="1"/>
        <end position="24"/>
    </location>
</feature>